<feature type="repeat" description="WD" evidence="7">
    <location>
        <begin position="316"/>
        <end position="358"/>
    </location>
</feature>
<evidence type="ECO:0000256" key="7">
    <source>
        <dbReference type="PROSITE-ProRule" id="PRU00221"/>
    </source>
</evidence>
<evidence type="ECO:0000256" key="5">
    <source>
        <dbReference type="ARBA" id="ARBA00023242"/>
    </source>
</evidence>
<feature type="compositionally biased region" description="Basic and acidic residues" evidence="8">
    <location>
        <begin position="77"/>
        <end position="91"/>
    </location>
</feature>
<proteinExistence type="inferred from homology"/>
<dbReference type="GO" id="GO:0043527">
    <property type="term" value="C:tRNA methyltransferase complex"/>
    <property type="evidence" value="ECO:0007669"/>
    <property type="project" value="TreeGrafter"/>
</dbReference>
<sequence>MKIPYNRLHTCGDILFAARAGKIHSFSLDGGKHRSTWQHPDAISRQEPEPDTGLTADQDEKRPAKRQRLQDANDTSSARHEARDEPSESVKPEPQGQGAASSTPKRPKPRGKGVVPDAATGSVARVPDRPVVSQLAASIDGRHVVAVSGHDKAIWVFEHDGQGTLALASKRTMPKRPSAICISADSQIICADKFGDVYALPLIPTPLESSSTPLPCPSAKPLVPAASSLTVHSKRNLEALENQRKQLQRPKQAHDTAAKSRVPPFELTLLLGHVSMLTSLALGESDGRRYILTADRDEHIRVSRFPPHAHVIDSFCLGHRQFVSDIVIPPLRRDVLISGGGDHHLFVWDWKAGRLLSKTDVLNLARKIAPDVANISLSSLATLVWPSDSGNKTYILAICENINAVFSWQLTDTNNLNHPGIIQLPANPLHLAISTPKTGTPSLILAQDPGPTQAKSLCSFTLTMNNGRLTSGAELSFHDEAIEADEQQVSPSEIHALLYTVSNLRKQAAGCETQHVAHGPSEPQLQVEEAQTAPRCQDI</sequence>
<dbReference type="GO" id="GO:0106004">
    <property type="term" value="P:tRNA (guanine-N7)-methylation"/>
    <property type="evidence" value="ECO:0007669"/>
    <property type="project" value="UniProtKB-UniRule"/>
</dbReference>
<dbReference type="SMART" id="SM00320">
    <property type="entry name" value="WD40"/>
    <property type="match status" value="3"/>
</dbReference>
<comment type="subcellular location">
    <subcellularLocation>
        <location evidence="1 6">Nucleus</location>
    </subcellularLocation>
</comment>
<dbReference type="SUPFAM" id="SSF50978">
    <property type="entry name" value="WD40 repeat-like"/>
    <property type="match status" value="1"/>
</dbReference>
<evidence type="ECO:0000313" key="10">
    <source>
        <dbReference type="Proteomes" id="UP000226192"/>
    </source>
</evidence>
<protein>
    <submittedName>
        <fullName evidence="9">Uncharacterized protein</fullName>
    </submittedName>
</protein>
<feature type="region of interest" description="Disordered" evidence="8">
    <location>
        <begin position="28"/>
        <end position="122"/>
    </location>
</feature>
<dbReference type="OrthoDB" id="339900at2759"/>
<dbReference type="PANTHER" id="PTHR16288">
    <property type="entry name" value="WD40 REPEAT PROTEIN 4"/>
    <property type="match status" value="1"/>
</dbReference>
<comment type="function">
    <text evidence="6">Required for the formation of N(7)-methylguanine at position 46 (m7G46) in tRNA. In the complex, it is required to stabilize and induce conformational changes of the catalytic subunit.</text>
</comment>
<comment type="similarity">
    <text evidence="6">Belongs to the WD repeat TRM82 family.</text>
</comment>
<dbReference type="UniPathway" id="UPA00989"/>
<evidence type="ECO:0000256" key="1">
    <source>
        <dbReference type="ARBA" id="ARBA00004123"/>
    </source>
</evidence>
<dbReference type="PANTHER" id="PTHR16288:SF0">
    <property type="entry name" value="TRNA (GUANINE-N(7)-)-METHYLTRANSFERASE NON-CATALYTIC SUBUNIT WDR4"/>
    <property type="match status" value="1"/>
</dbReference>
<evidence type="ECO:0000256" key="2">
    <source>
        <dbReference type="ARBA" id="ARBA00022574"/>
    </source>
</evidence>
<comment type="pathway">
    <text evidence="6">tRNA modification; N(7)-methylguanine-tRNA biosynthesis.</text>
</comment>
<name>A0A2C5XT16_9HYPO</name>
<dbReference type="GO" id="GO:0005829">
    <property type="term" value="C:cytosol"/>
    <property type="evidence" value="ECO:0007669"/>
    <property type="project" value="TreeGrafter"/>
</dbReference>
<dbReference type="HAMAP" id="MF_03056">
    <property type="entry name" value="TRM82"/>
    <property type="match status" value="1"/>
</dbReference>
<dbReference type="InterPro" id="IPR001680">
    <property type="entry name" value="WD40_rpt"/>
</dbReference>
<dbReference type="InterPro" id="IPR036322">
    <property type="entry name" value="WD40_repeat_dom_sf"/>
</dbReference>
<dbReference type="STRING" id="1399860.A0A2C5XT16"/>
<keyword evidence="4 6" id="KW-0677">Repeat</keyword>
<dbReference type="InterPro" id="IPR028884">
    <property type="entry name" value="Trm82"/>
</dbReference>
<evidence type="ECO:0000256" key="3">
    <source>
        <dbReference type="ARBA" id="ARBA00022694"/>
    </source>
</evidence>
<comment type="caution">
    <text evidence="9">The sequence shown here is derived from an EMBL/GenBank/DDBJ whole genome shotgun (WGS) entry which is preliminary data.</text>
</comment>
<organism evidence="9 10">
    <name type="scientific">Ophiocordyceps australis</name>
    <dbReference type="NCBI Taxonomy" id="1399860"/>
    <lineage>
        <taxon>Eukaryota</taxon>
        <taxon>Fungi</taxon>
        <taxon>Dikarya</taxon>
        <taxon>Ascomycota</taxon>
        <taxon>Pezizomycotina</taxon>
        <taxon>Sordariomycetes</taxon>
        <taxon>Hypocreomycetidae</taxon>
        <taxon>Hypocreales</taxon>
        <taxon>Ophiocordycipitaceae</taxon>
        <taxon>Ophiocordyceps</taxon>
    </lineage>
</organism>
<reference evidence="9 10" key="1">
    <citation type="submission" date="2017-06" db="EMBL/GenBank/DDBJ databases">
        <title>Ant-infecting Ophiocordyceps genomes reveal a high diversity of potential behavioral manipulation genes and a possible major role for enterotoxins.</title>
        <authorList>
            <person name="De Bekker C."/>
            <person name="Evans H.C."/>
            <person name="Brachmann A."/>
            <person name="Hughes D.P."/>
        </authorList>
    </citation>
    <scope>NUCLEOTIDE SEQUENCE [LARGE SCALE GENOMIC DNA]</scope>
    <source>
        <strain evidence="9 10">Map64</strain>
    </source>
</reference>
<dbReference type="PROSITE" id="PS50082">
    <property type="entry name" value="WD_REPEATS_2"/>
    <property type="match status" value="1"/>
</dbReference>
<dbReference type="Gene3D" id="2.130.10.10">
    <property type="entry name" value="YVTN repeat-like/Quinoprotein amine dehydrogenase"/>
    <property type="match status" value="1"/>
</dbReference>
<dbReference type="AlphaFoldDB" id="A0A2C5XT16"/>
<dbReference type="Proteomes" id="UP000226192">
    <property type="component" value="Unassembled WGS sequence"/>
</dbReference>
<evidence type="ECO:0000256" key="8">
    <source>
        <dbReference type="SAM" id="MobiDB-lite"/>
    </source>
</evidence>
<gene>
    <name evidence="9" type="ORF">CDD81_1693</name>
</gene>
<keyword evidence="10" id="KW-1185">Reference proteome</keyword>
<feature type="region of interest" description="Disordered" evidence="8">
    <location>
        <begin position="516"/>
        <end position="539"/>
    </location>
</feature>
<evidence type="ECO:0000256" key="6">
    <source>
        <dbReference type="HAMAP-Rule" id="MF_03056"/>
    </source>
</evidence>
<keyword evidence="3 6" id="KW-0819">tRNA processing</keyword>
<dbReference type="EMBL" id="NJET01000148">
    <property type="protein sequence ID" value="PHH60415.1"/>
    <property type="molecule type" value="Genomic_DNA"/>
</dbReference>
<keyword evidence="2 6" id="KW-0853">WD repeat</keyword>
<keyword evidence="5 6" id="KW-0539">Nucleus</keyword>
<dbReference type="GO" id="GO:0005634">
    <property type="term" value="C:nucleus"/>
    <property type="evidence" value="ECO:0007669"/>
    <property type="project" value="UniProtKB-SubCell"/>
</dbReference>
<evidence type="ECO:0000256" key="4">
    <source>
        <dbReference type="ARBA" id="ARBA00022737"/>
    </source>
</evidence>
<dbReference type="InterPro" id="IPR015943">
    <property type="entry name" value="WD40/YVTN_repeat-like_dom_sf"/>
</dbReference>
<evidence type="ECO:0000313" key="9">
    <source>
        <dbReference type="EMBL" id="PHH60415.1"/>
    </source>
</evidence>
<accession>A0A2C5XT16</accession>